<evidence type="ECO:0000313" key="2">
    <source>
        <dbReference type="EMBL" id="CEH15685.1"/>
    </source>
</evidence>
<dbReference type="Proteomes" id="UP000054845">
    <property type="component" value="Unassembled WGS sequence"/>
</dbReference>
<organism evidence="2 3">
    <name type="scientific">Ceraceosorus bombacis</name>
    <dbReference type="NCBI Taxonomy" id="401625"/>
    <lineage>
        <taxon>Eukaryota</taxon>
        <taxon>Fungi</taxon>
        <taxon>Dikarya</taxon>
        <taxon>Basidiomycota</taxon>
        <taxon>Ustilaginomycotina</taxon>
        <taxon>Exobasidiomycetes</taxon>
        <taxon>Ceraceosorales</taxon>
        <taxon>Ceraceosoraceae</taxon>
        <taxon>Ceraceosorus</taxon>
    </lineage>
</organism>
<reference evidence="2 3" key="1">
    <citation type="submission" date="2014-09" db="EMBL/GenBank/DDBJ databases">
        <authorList>
            <person name="Magalhaes I.L.F."/>
            <person name="Oliveira U."/>
            <person name="Santos F.R."/>
            <person name="Vidigal T.H.D.A."/>
            <person name="Brescovit A.D."/>
            <person name="Santos A.J."/>
        </authorList>
    </citation>
    <scope>NUCLEOTIDE SEQUENCE [LARGE SCALE GENOMIC DNA]</scope>
</reference>
<dbReference type="AlphaFoldDB" id="A0A0P1BHX6"/>
<protein>
    <submittedName>
        <fullName evidence="2">Uncharacterized protein</fullName>
    </submittedName>
</protein>
<evidence type="ECO:0000313" key="3">
    <source>
        <dbReference type="Proteomes" id="UP000054845"/>
    </source>
</evidence>
<feature type="region of interest" description="Disordered" evidence="1">
    <location>
        <begin position="414"/>
        <end position="475"/>
    </location>
</feature>
<feature type="compositionally biased region" description="Basic and acidic residues" evidence="1">
    <location>
        <begin position="414"/>
        <end position="423"/>
    </location>
</feature>
<name>A0A0P1BHX6_9BASI</name>
<feature type="region of interest" description="Disordered" evidence="1">
    <location>
        <begin position="205"/>
        <end position="241"/>
    </location>
</feature>
<evidence type="ECO:0000256" key="1">
    <source>
        <dbReference type="SAM" id="MobiDB-lite"/>
    </source>
</evidence>
<feature type="compositionally biased region" description="Low complexity" evidence="1">
    <location>
        <begin position="232"/>
        <end position="241"/>
    </location>
</feature>
<dbReference type="STRING" id="401625.A0A0P1BHX6"/>
<sequence length="517" mass="55826">MTTLDESRVVDGFHSLLQVSLAQAQAEGLLSVSELTGASEQIQLSAPSFALFIAALQARDESIAMPDGSFVLNHDTCPVSLKPFFEVWRSCIQPIQALELDDRHDLARSICGKQPKRAPNQGLNPNVHRILMDLQLVAMEINLRSSFQNRFGRDLQHVVNGAAINVTPRSSGEASRSQASQVQYQPPPSYDAATYTLHQHTHDHKVPSIGAQSGDPQDQAPSAHSSIQCNQTSASSTANLSSSGQDALTLIRETLFSSLADSMATNPALAQLVAKGHQGARGEGYASRAYFAALTLSILDVALYRVDVERGETSSNTAGPPRQVVVRCVQTESNKASSISLDKCPKHLIPMMLGLGDIASAAQTLAVADDQRAMRDAERGKRTNESEGGIACVRTKLLGTEELIGVVNERSYRVQRRQDERAQQRGRGSAQVSNPHASADSRQHTVLNSALSHSHTRERSSIDSSSSAESREADTSAQSVAALTLRILKLAMAMFQLPAFRDRLQDALQVLAAVHTL</sequence>
<feature type="region of interest" description="Disordered" evidence="1">
    <location>
        <begin position="168"/>
        <end position="192"/>
    </location>
</feature>
<proteinExistence type="predicted"/>
<feature type="compositionally biased region" description="Polar residues" evidence="1">
    <location>
        <begin position="168"/>
        <end position="184"/>
    </location>
</feature>
<keyword evidence="3" id="KW-1185">Reference proteome</keyword>
<dbReference type="OrthoDB" id="3360715at2759"/>
<feature type="compositionally biased region" description="Polar residues" evidence="1">
    <location>
        <begin position="444"/>
        <end position="453"/>
    </location>
</feature>
<accession>A0A0P1BHX6</accession>
<dbReference type="EMBL" id="CCYA01000272">
    <property type="protein sequence ID" value="CEH15685.1"/>
    <property type="molecule type" value="Genomic_DNA"/>
</dbReference>
<feature type="compositionally biased region" description="Polar residues" evidence="1">
    <location>
        <begin position="210"/>
        <end position="231"/>
    </location>
</feature>